<dbReference type="RefSeq" id="WP_158764386.1">
    <property type="nucleotide sequence ID" value="NZ_CP047045.1"/>
</dbReference>
<dbReference type="Pfam" id="PF10082">
    <property type="entry name" value="BBP2_2"/>
    <property type="match status" value="1"/>
</dbReference>
<name>A0A6I6MP98_9CAUL</name>
<evidence type="ECO:0008006" key="4">
    <source>
        <dbReference type="Google" id="ProtNLM"/>
    </source>
</evidence>
<evidence type="ECO:0000313" key="2">
    <source>
        <dbReference type="EMBL" id="QGZ93382.1"/>
    </source>
</evidence>
<dbReference type="AlphaFoldDB" id="A0A6I6MP98"/>
<dbReference type="InterPro" id="IPR018759">
    <property type="entry name" value="BBP2_2"/>
</dbReference>
<keyword evidence="1" id="KW-0732">Signal</keyword>
<keyword evidence="3" id="KW-1185">Reference proteome</keyword>
<sequence length="415" mass="45168">MKKVEINLPVMAAALGWSFSAGAQDDNVSVRGRPKPEYDASGISVGTFKLYPEMTLSAEYDDNIFATQTDPQEDLVFNVSPSLTLASQWSVHELNLALTAHSRSYNEFSQNDTTDYGIAANGRLDVLRDLRVQGGASYGEATEPLSRSPTSLPLAEPIKYTNTSANLELVKEFSTVRVSTGARYSAADYEDGVLFDLSPVDQDDRDRTVLGATLRVDVAVSPATSLFASVSGNQREYDREPPDVLVNRNSEGYEALVGASFEVTSAVSGEIGVGYLNQTYEDPAVGETSGLAVRADLQWNPDDLVTVSLSAAREVADAGAEGAASYVANNINVGLDYEWRRNVVLSVNAGYSVDDYNGVDREDTRWDGRVRAEYLANSGVAFYVEAGHYEQRSEGLQLGREYDVDRATVGIRLRR</sequence>
<evidence type="ECO:0000313" key="3">
    <source>
        <dbReference type="Proteomes" id="UP000431269"/>
    </source>
</evidence>
<organism evidence="2 3">
    <name type="scientific">Terricaulis silvestris</name>
    <dbReference type="NCBI Taxonomy" id="2686094"/>
    <lineage>
        <taxon>Bacteria</taxon>
        <taxon>Pseudomonadati</taxon>
        <taxon>Pseudomonadota</taxon>
        <taxon>Alphaproteobacteria</taxon>
        <taxon>Caulobacterales</taxon>
        <taxon>Caulobacteraceae</taxon>
        <taxon>Terricaulis</taxon>
    </lineage>
</organism>
<evidence type="ECO:0000256" key="1">
    <source>
        <dbReference type="SAM" id="SignalP"/>
    </source>
</evidence>
<dbReference type="SUPFAM" id="SSF56935">
    <property type="entry name" value="Porins"/>
    <property type="match status" value="1"/>
</dbReference>
<reference evidence="3" key="1">
    <citation type="submission" date="2019-12" db="EMBL/GenBank/DDBJ databases">
        <title>Complete genome of Terracaulis silvestris 0127_4.</title>
        <authorList>
            <person name="Vieira S."/>
            <person name="Riedel T."/>
            <person name="Sproer C."/>
            <person name="Pascual J."/>
            <person name="Boedeker C."/>
            <person name="Overmann J."/>
        </authorList>
    </citation>
    <scope>NUCLEOTIDE SEQUENCE [LARGE SCALE GENOMIC DNA]</scope>
    <source>
        <strain evidence="3">0127_4</strain>
    </source>
</reference>
<feature type="signal peptide" evidence="1">
    <location>
        <begin position="1"/>
        <end position="23"/>
    </location>
</feature>
<protein>
    <recommendedName>
        <fullName evidence="4">Beta-barrel porin 2</fullName>
    </recommendedName>
</protein>
<dbReference type="EMBL" id="CP047045">
    <property type="protein sequence ID" value="QGZ93382.1"/>
    <property type="molecule type" value="Genomic_DNA"/>
</dbReference>
<dbReference type="Proteomes" id="UP000431269">
    <property type="component" value="Chromosome"/>
</dbReference>
<dbReference type="KEGG" id="tsv:DSM104635_00192"/>
<feature type="chain" id="PRO_5026277744" description="Beta-barrel porin 2" evidence="1">
    <location>
        <begin position="24"/>
        <end position="415"/>
    </location>
</feature>
<proteinExistence type="predicted"/>
<gene>
    <name evidence="2" type="ORF">DSM104635_00192</name>
</gene>
<accession>A0A6I6MP98</accession>